<name>A0ACC0ADV3_CATRO</name>
<gene>
    <name evidence="1" type="ORF">M9H77_27338</name>
</gene>
<reference evidence="2" key="1">
    <citation type="journal article" date="2023" name="Nat. Plants">
        <title>Single-cell RNA sequencing provides a high-resolution roadmap for understanding the multicellular compartmentation of specialized metabolism.</title>
        <authorList>
            <person name="Sun S."/>
            <person name="Shen X."/>
            <person name="Li Y."/>
            <person name="Li Y."/>
            <person name="Wang S."/>
            <person name="Li R."/>
            <person name="Zhang H."/>
            <person name="Shen G."/>
            <person name="Guo B."/>
            <person name="Wei J."/>
            <person name="Xu J."/>
            <person name="St-Pierre B."/>
            <person name="Chen S."/>
            <person name="Sun C."/>
        </authorList>
    </citation>
    <scope>NUCLEOTIDE SEQUENCE [LARGE SCALE GENOMIC DNA]</scope>
</reference>
<dbReference type="EMBL" id="CM044706">
    <property type="protein sequence ID" value="KAI5658545.1"/>
    <property type="molecule type" value="Genomic_DNA"/>
</dbReference>
<evidence type="ECO:0000313" key="1">
    <source>
        <dbReference type="EMBL" id="KAI5658545.1"/>
    </source>
</evidence>
<keyword evidence="2" id="KW-1185">Reference proteome</keyword>
<comment type="caution">
    <text evidence="1">The sequence shown here is derived from an EMBL/GenBank/DDBJ whole genome shotgun (WGS) entry which is preliminary data.</text>
</comment>
<evidence type="ECO:0000313" key="2">
    <source>
        <dbReference type="Proteomes" id="UP001060085"/>
    </source>
</evidence>
<sequence>MDDGTTFISFTDGLFAKKVQTIIRRCIVFIGGTLGCTPSQHDIQQKFPVQPSSRRPREHVPDRGACGVKRGARRQPGRGVGGGRPPVPLFPGRHEHVDPGYVEVERGEGSRGGQPEHVDPFDSPNLGIHSFSLGLTTPSQSLPSGSETLQMPPPFGLGFTPFQSPYSTSFGFSGFRAPPPPGIAGSFTPHQPISQASSSDEEERTDDMNVVQHYEFGHRVGKKTTRFTPSD</sequence>
<proteinExistence type="predicted"/>
<accession>A0ACC0ADV3</accession>
<dbReference type="Proteomes" id="UP001060085">
    <property type="component" value="Linkage Group LG06"/>
</dbReference>
<organism evidence="1 2">
    <name type="scientific">Catharanthus roseus</name>
    <name type="common">Madagascar periwinkle</name>
    <name type="synonym">Vinca rosea</name>
    <dbReference type="NCBI Taxonomy" id="4058"/>
    <lineage>
        <taxon>Eukaryota</taxon>
        <taxon>Viridiplantae</taxon>
        <taxon>Streptophyta</taxon>
        <taxon>Embryophyta</taxon>
        <taxon>Tracheophyta</taxon>
        <taxon>Spermatophyta</taxon>
        <taxon>Magnoliopsida</taxon>
        <taxon>eudicotyledons</taxon>
        <taxon>Gunneridae</taxon>
        <taxon>Pentapetalae</taxon>
        <taxon>asterids</taxon>
        <taxon>lamiids</taxon>
        <taxon>Gentianales</taxon>
        <taxon>Apocynaceae</taxon>
        <taxon>Rauvolfioideae</taxon>
        <taxon>Vinceae</taxon>
        <taxon>Catharanthinae</taxon>
        <taxon>Catharanthus</taxon>
    </lineage>
</organism>
<protein>
    <submittedName>
        <fullName evidence="1">Uncharacterized protein</fullName>
    </submittedName>
</protein>